<evidence type="ECO:0000313" key="1">
    <source>
        <dbReference type="EMBL" id="CAB4179978.1"/>
    </source>
</evidence>
<name>A0A6J5QFI0_9CAUD</name>
<organism evidence="1">
    <name type="scientific">uncultured Caudovirales phage</name>
    <dbReference type="NCBI Taxonomy" id="2100421"/>
    <lineage>
        <taxon>Viruses</taxon>
        <taxon>Duplodnaviria</taxon>
        <taxon>Heunggongvirae</taxon>
        <taxon>Uroviricota</taxon>
        <taxon>Caudoviricetes</taxon>
        <taxon>Peduoviridae</taxon>
        <taxon>Maltschvirus</taxon>
        <taxon>Maltschvirus maltsch</taxon>
    </lineage>
</organism>
<sequence length="81" mass="9203">MSGSKKKTKFMREAEAAIKREGFTIERTRRCHGSHFVYYLRHQSGATTTEILTLTKGDPRGFMNMTARLRRVAAARESPGL</sequence>
<accession>A0A6J5QFI0</accession>
<gene>
    <name evidence="1" type="ORF">UFOVP1040_14</name>
</gene>
<reference evidence="1" key="1">
    <citation type="submission" date="2020-05" db="EMBL/GenBank/DDBJ databases">
        <authorList>
            <person name="Chiriac C."/>
            <person name="Salcher M."/>
            <person name="Ghai R."/>
            <person name="Kavagutti S V."/>
        </authorList>
    </citation>
    <scope>NUCLEOTIDE SEQUENCE</scope>
</reference>
<protein>
    <submittedName>
        <fullName evidence="1">Uncharacterized protein</fullName>
    </submittedName>
</protein>
<proteinExistence type="predicted"/>
<dbReference type="EMBL" id="LR796994">
    <property type="protein sequence ID" value="CAB4179978.1"/>
    <property type="molecule type" value="Genomic_DNA"/>
</dbReference>